<proteinExistence type="predicted"/>
<keyword evidence="3" id="KW-1185">Reference proteome</keyword>
<protein>
    <submittedName>
        <fullName evidence="2">Uncharacterized protein</fullName>
    </submittedName>
</protein>
<reference evidence="2" key="1">
    <citation type="journal article" date="2022" name="bioRxiv">
        <title>Sequencing and chromosome-scale assembly of the giantPleurodeles waltlgenome.</title>
        <authorList>
            <person name="Brown T."/>
            <person name="Elewa A."/>
            <person name="Iarovenko S."/>
            <person name="Subramanian E."/>
            <person name="Araus A.J."/>
            <person name="Petzold A."/>
            <person name="Susuki M."/>
            <person name="Suzuki K.-i.T."/>
            <person name="Hayashi T."/>
            <person name="Toyoda A."/>
            <person name="Oliveira C."/>
            <person name="Osipova E."/>
            <person name="Leigh N.D."/>
            <person name="Simon A."/>
            <person name="Yun M.H."/>
        </authorList>
    </citation>
    <scope>NUCLEOTIDE SEQUENCE</scope>
    <source>
        <strain evidence="2">20211129_DDA</strain>
        <tissue evidence="2">Liver</tissue>
    </source>
</reference>
<name>A0AAV7UU52_PLEWA</name>
<organism evidence="2 3">
    <name type="scientific">Pleurodeles waltl</name>
    <name type="common">Iberian ribbed newt</name>
    <dbReference type="NCBI Taxonomy" id="8319"/>
    <lineage>
        <taxon>Eukaryota</taxon>
        <taxon>Metazoa</taxon>
        <taxon>Chordata</taxon>
        <taxon>Craniata</taxon>
        <taxon>Vertebrata</taxon>
        <taxon>Euteleostomi</taxon>
        <taxon>Amphibia</taxon>
        <taxon>Batrachia</taxon>
        <taxon>Caudata</taxon>
        <taxon>Salamandroidea</taxon>
        <taxon>Salamandridae</taxon>
        <taxon>Pleurodelinae</taxon>
        <taxon>Pleurodeles</taxon>
    </lineage>
</organism>
<gene>
    <name evidence="2" type="ORF">NDU88_001896</name>
</gene>
<evidence type="ECO:0000256" key="1">
    <source>
        <dbReference type="SAM" id="MobiDB-lite"/>
    </source>
</evidence>
<evidence type="ECO:0000313" key="3">
    <source>
        <dbReference type="Proteomes" id="UP001066276"/>
    </source>
</evidence>
<feature type="region of interest" description="Disordered" evidence="1">
    <location>
        <begin position="1"/>
        <end position="28"/>
    </location>
</feature>
<sequence length="221" mass="20079">MWSGTPARGDLGGTGTQAGSSAGLWGDIAEGAPEDATSVVRSAVGMGLIRQVHTQGCRNHWHSLACGAAGGGVLGSRAAGGGVLGSGAGGGGVLGSGDGGGGVLGSGDGGGGVLGSGAAGGSVLGSGAGCGGVLGSGYGGGGVLGSGDGGGSVLGSGAAGGGVLGSGDSGGGVLGSWNSGGLVRRADLPRLDGFTVPLPRLGWWHSCRHTPNCTPGSSFGG</sequence>
<dbReference type="EMBL" id="JANPWB010000004">
    <property type="protein sequence ID" value="KAJ1192589.1"/>
    <property type="molecule type" value="Genomic_DNA"/>
</dbReference>
<comment type="caution">
    <text evidence="2">The sequence shown here is derived from an EMBL/GenBank/DDBJ whole genome shotgun (WGS) entry which is preliminary data.</text>
</comment>
<evidence type="ECO:0000313" key="2">
    <source>
        <dbReference type="EMBL" id="KAJ1192589.1"/>
    </source>
</evidence>
<accession>A0AAV7UU52</accession>
<dbReference type="Proteomes" id="UP001066276">
    <property type="component" value="Chromosome 2_2"/>
</dbReference>
<dbReference type="AlphaFoldDB" id="A0AAV7UU52"/>